<dbReference type="AlphaFoldDB" id="A0AAD9YNQ1"/>
<protein>
    <submittedName>
        <fullName evidence="2">Multiple ankyrin repeats single kh domain-containing protein</fullName>
    </submittedName>
</protein>
<evidence type="ECO:0000259" key="1">
    <source>
        <dbReference type="Pfam" id="PF24809"/>
    </source>
</evidence>
<dbReference type="InterPro" id="IPR056125">
    <property type="entry name" value="DUF7708"/>
</dbReference>
<gene>
    <name evidence="2" type="ORF">CKAH01_13442</name>
</gene>
<evidence type="ECO:0000313" key="3">
    <source>
        <dbReference type="Proteomes" id="UP001281614"/>
    </source>
</evidence>
<evidence type="ECO:0000313" key="2">
    <source>
        <dbReference type="EMBL" id="KAK2773763.1"/>
    </source>
</evidence>
<comment type="caution">
    <text evidence="2">The sequence shown here is derived from an EMBL/GenBank/DDBJ whole genome shotgun (WGS) entry which is preliminary data.</text>
</comment>
<reference evidence="2" key="1">
    <citation type="submission" date="2023-02" db="EMBL/GenBank/DDBJ databases">
        <title>Colletotrichum kahawae CIFC_Que2 genome sequencing and assembly.</title>
        <authorList>
            <person name="Baroncelli R."/>
        </authorList>
    </citation>
    <scope>NUCLEOTIDE SEQUENCE</scope>
    <source>
        <strain evidence="2">CIFC_Que2</strain>
    </source>
</reference>
<dbReference type="Proteomes" id="UP001281614">
    <property type="component" value="Unassembled WGS sequence"/>
</dbReference>
<dbReference type="EMBL" id="VYYT01000053">
    <property type="protein sequence ID" value="KAK2773763.1"/>
    <property type="molecule type" value="Genomic_DNA"/>
</dbReference>
<dbReference type="Pfam" id="PF24809">
    <property type="entry name" value="DUF7708"/>
    <property type="match status" value="1"/>
</dbReference>
<feature type="domain" description="DUF7708" evidence="1">
    <location>
        <begin position="87"/>
        <end position="234"/>
    </location>
</feature>
<keyword evidence="3" id="KW-1185">Reference proteome</keyword>
<proteinExistence type="predicted"/>
<sequence>MSAGNPSSSLWDRAFQLLDPDAQRGLSPSKTNKRDVLSAVLKDVEAARDLALRKRWKFTKSNGDVVILRDVMEKIVGWIQRFKETGDAAVQYDPAHAALPWAAFRFLLQTTVSEVQVFSAVAGDCECLKNHFGYNQANLLGVEEVARNLAKYRIIERLHLRGPQSEIQAEIEHALIRLYAEILRQLSYAVKFFSERTITRLLKSPFRTVKEDRKKELQASEQEVNQLATLADTETLRSLDATFERMSIQFTQVLSEDKFNEIVAWLSVAPYYSHHQFVAESRLAGVGQWLLIHDDYLQWLTSSSPSLCYLHGIPG</sequence>
<organism evidence="2 3">
    <name type="scientific">Colletotrichum kahawae</name>
    <name type="common">Coffee berry disease fungus</name>
    <dbReference type="NCBI Taxonomy" id="34407"/>
    <lineage>
        <taxon>Eukaryota</taxon>
        <taxon>Fungi</taxon>
        <taxon>Dikarya</taxon>
        <taxon>Ascomycota</taxon>
        <taxon>Pezizomycotina</taxon>
        <taxon>Sordariomycetes</taxon>
        <taxon>Hypocreomycetidae</taxon>
        <taxon>Glomerellales</taxon>
        <taxon>Glomerellaceae</taxon>
        <taxon>Colletotrichum</taxon>
        <taxon>Colletotrichum gloeosporioides species complex</taxon>
    </lineage>
</organism>
<accession>A0AAD9YNQ1</accession>
<name>A0AAD9YNQ1_COLKA</name>